<dbReference type="InterPro" id="IPR042070">
    <property type="entry name" value="PucR_C-HTH_sf"/>
</dbReference>
<accession>A0ABY4P2T2</accession>
<dbReference type="RefSeq" id="WP_249466943.1">
    <property type="nucleotide sequence ID" value="NZ_CP091196.1"/>
</dbReference>
<dbReference type="EMBL" id="CP091196">
    <property type="protein sequence ID" value="UQS26666.1"/>
    <property type="molecule type" value="Genomic_DNA"/>
</dbReference>
<reference evidence="3" key="1">
    <citation type="submission" date="2022-01" db="EMBL/GenBank/DDBJ databases">
        <title>PSI-footprinting approach for the identification of protein synthesis inhibitor producers.</title>
        <authorList>
            <person name="Handel F."/>
            <person name="Kulik A."/>
            <person name="Wex K.W."/>
            <person name="Berscheid A."/>
            <person name="Saur J.S."/>
            <person name="Winkler A."/>
            <person name="Wibberg D."/>
            <person name="Kalinowski J."/>
            <person name="Broetz-Oesterhelt H."/>
            <person name="Mast Y."/>
        </authorList>
    </citation>
    <scope>NUCLEOTIDE SEQUENCE</scope>
    <source>
        <strain evidence="3">KNN 49.3e</strain>
    </source>
</reference>
<dbReference type="InterPro" id="IPR012914">
    <property type="entry name" value="PucR_dom"/>
</dbReference>
<dbReference type="Pfam" id="PF13556">
    <property type="entry name" value="HTH_30"/>
    <property type="match status" value="1"/>
</dbReference>
<feature type="domain" description="Purine catabolism PurC-like" evidence="1">
    <location>
        <begin position="20"/>
        <end position="122"/>
    </location>
</feature>
<dbReference type="Pfam" id="PF07905">
    <property type="entry name" value="PucR"/>
    <property type="match status" value="1"/>
</dbReference>
<name>A0ABY4P2T2_9PSEU</name>
<organism evidence="3 4">
    <name type="scientific">Amycolatopsis thermalba</name>
    <dbReference type="NCBI Taxonomy" id="944492"/>
    <lineage>
        <taxon>Bacteria</taxon>
        <taxon>Bacillati</taxon>
        <taxon>Actinomycetota</taxon>
        <taxon>Actinomycetes</taxon>
        <taxon>Pseudonocardiales</taxon>
        <taxon>Pseudonocardiaceae</taxon>
        <taxon>Amycolatopsis</taxon>
    </lineage>
</organism>
<dbReference type="InterPro" id="IPR051448">
    <property type="entry name" value="CdaR-like_regulators"/>
</dbReference>
<dbReference type="Gene3D" id="1.10.10.2840">
    <property type="entry name" value="PucR C-terminal helix-turn-helix domain"/>
    <property type="match status" value="1"/>
</dbReference>
<dbReference type="InterPro" id="IPR025736">
    <property type="entry name" value="PucR_C-HTH_dom"/>
</dbReference>
<evidence type="ECO:0000313" key="3">
    <source>
        <dbReference type="EMBL" id="UQS26666.1"/>
    </source>
</evidence>
<evidence type="ECO:0000259" key="2">
    <source>
        <dbReference type="Pfam" id="PF13556"/>
    </source>
</evidence>
<dbReference type="Proteomes" id="UP000830158">
    <property type="component" value="Chromosome"/>
</dbReference>
<keyword evidence="4" id="KW-1185">Reference proteome</keyword>
<evidence type="ECO:0000259" key="1">
    <source>
        <dbReference type="Pfam" id="PF07905"/>
    </source>
</evidence>
<proteinExistence type="predicted"/>
<feature type="domain" description="PucR C-terminal helix-turn-helix" evidence="2">
    <location>
        <begin position="427"/>
        <end position="484"/>
    </location>
</feature>
<dbReference type="PANTHER" id="PTHR33744:SF1">
    <property type="entry name" value="DNA-BINDING TRANSCRIPTIONAL ACTIVATOR ADER"/>
    <property type="match status" value="1"/>
</dbReference>
<protein>
    <submittedName>
        <fullName evidence="3">PucR family transcriptional regulator</fullName>
    </submittedName>
</protein>
<evidence type="ECO:0000313" key="4">
    <source>
        <dbReference type="Proteomes" id="UP000830158"/>
    </source>
</evidence>
<dbReference type="PANTHER" id="PTHR33744">
    <property type="entry name" value="CARBOHYDRATE DIACID REGULATOR"/>
    <property type="match status" value="1"/>
</dbReference>
<gene>
    <name evidence="3" type="ORF">L1857_29615</name>
</gene>
<sequence>MVTVGDLVAVASLNLVPAHLADASAVLRWAATSELPDPTPFLEGGEVLLTTGLQTAEWDQEWSRYVDRLIAARVAAIGFGTGLTHEALPAGLVAACRDQGMNLVEVPRATTFVAISHTVASLLESAADAQARAQLDAQRRLTQAALLHDTPTHLVATLAEVLDGAATLLGPDAVPLTGPRCDEVDVAVVHAEVERLRPSGRRAAATVQTRAGTLVVQPIGISGRPSSHLAVQVPGRLGDTERTTVAAAVALLGLTAETRRERRDQVRRLRVRALELLVQGDVRSATIVLDAAGDPPGLVPPRVVVARASGGADAVEEGLSVLERAGDFAAPVEDELWLLAPPARIDSAVAALTGLGLLVGVGDTVAVTDVRRSVANAGHALATASPAAPVVRWSTVVDEGALTVLDPERATAFARSFLSRLGEDPDLLETLSSFLRHNGSRLKVAQELAVHRNTVGNRIDQIERALGASLDAPQTRVSAWIAVQVATEWAR</sequence>